<dbReference type="InterPro" id="IPR036396">
    <property type="entry name" value="Cyt_P450_sf"/>
</dbReference>
<evidence type="ECO:0000256" key="2">
    <source>
        <dbReference type="ARBA" id="ARBA00010617"/>
    </source>
</evidence>
<keyword evidence="6" id="KW-0560">Oxidoreductase</keyword>
<dbReference type="Gene3D" id="1.10.630.10">
    <property type="entry name" value="Cytochrome P450"/>
    <property type="match status" value="1"/>
</dbReference>
<name>D5G7F5_TUBMM</name>
<dbReference type="GO" id="GO:0016705">
    <property type="term" value="F:oxidoreductase activity, acting on paired donors, with incorporation or reduction of molecular oxygen"/>
    <property type="evidence" value="ECO:0007669"/>
    <property type="project" value="InterPro"/>
</dbReference>
<evidence type="ECO:0000256" key="4">
    <source>
        <dbReference type="ARBA" id="ARBA00023004"/>
    </source>
</evidence>
<dbReference type="GeneID" id="9188472"/>
<accession>D5G7F5</accession>
<dbReference type="InterPro" id="IPR001128">
    <property type="entry name" value="Cyt_P450"/>
</dbReference>
<dbReference type="Pfam" id="PF00067">
    <property type="entry name" value="p450"/>
    <property type="match status" value="1"/>
</dbReference>
<keyword evidence="4 5" id="KW-0408">Iron</keyword>
<evidence type="ECO:0000256" key="5">
    <source>
        <dbReference type="PIRSR" id="PIRSR602403-1"/>
    </source>
</evidence>
<dbReference type="PRINTS" id="PR00465">
    <property type="entry name" value="EP450IV"/>
</dbReference>
<dbReference type="GO" id="GO:0004497">
    <property type="term" value="F:monooxygenase activity"/>
    <property type="evidence" value="ECO:0007669"/>
    <property type="project" value="UniProtKB-KW"/>
</dbReference>
<evidence type="ECO:0000313" key="7">
    <source>
        <dbReference type="EMBL" id="CAZ80448.1"/>
    </source>
</evidence>
<dbReference type="PRINTS" id="PR00385">
    <property type="entry name" value="P450"/>
</dbReference>
<dbReference type="InParanoid" id="D5G7F5"/>
<feature type="binding site" description="axial binding residue" evidence="5">
    <location>
        <position position="205"/>
    </location>
    <ligand>
        <name>heme</name>
        <dbReference type="ChEBI" id="CHEBI:30413"/>
    </ligand>
    <ligandPart>
        <name>Fe</name>
        <dbReference type="ChEBI" id="CHEBI:18248"/>
    </ligandPart>
</feature>
<dbReference type="InterPro" id="IPR002403">
    <property type="entry name" value="Cyt_P450_E_grp-IV"/>
</dbReference>
<organism evidence="7 8">
    <name type="scientific">Tuber melanosporum (strain Mel28)</name>
    <name type="common">Perigord black truffle</name>
    <dbReference type="NCBI Taxonomy" id="656061"/>
    <lineage>
        <taxon>Eukaryota</taxon>
        <taxon>Fungi</taxon>
        <taxon>Dikarya</taxon>
        <taxon>Ascomycota</taxon>
        <taxon>Pezizomycotina</taxon>
        <taxon>Pezizomycetes</taxon>
        <taxon>Pezizales</taxon>
        <taxon>Tuberaceae</taxon>
        <taxon>Tuber</taxon>
    </lineage>
</organism>
<dbReference type="PANTHER" id="PTHR24305">
    <property type="entry name" value="CYTOCHROME P450"/>
    <property type="match status" value="1"/>
</dbReference>
<dbReference type="RefSeq" id="XP_002836257.1">
    <property type="nucleotide sequence ID" value="XM_002836211.1"/>
</dbReference>
<dbReference type="SUPFAM" id="SSF48264">
    <property type="entry name" value="Cytochrome P450"/>
    <property type="match status" value="1"/>
</dbReference>
<dbReference type="AlphaFoldDB" id="D5G7F5"/>
<evidence type="ECO:0000256" key="1">
    <source>
        <dbReference type="ARBA" id="ARBA00001971"/>
    </source>
</evidence>
<protein>
    <submittedName>
        <fullName evidence="7">(Perigord truffle) hypothetical protein</fullName>
    </submittedName>
</protein>
<comment type="similarity">
    <text evidence="2 6">Belongs to the cytochrome P450 family.</text>
</comment>
<proteinExistence type="inferred from homology"/>
<dbReference type="InterPro" id="IPR017972">
    <property type="entry name" value="Cyt_P450_CS"/>
</dbReference>
<gene>
    <name evidence="7" type="ORF">GSTUM_00002540001</name>
</gene>
<dbReference type="GO" id="GO:0020037">
    <property type="term" value="F:heme binding"/>
    <property type="evidence" value="ECO:0007669"/>
    <property type="project" value="InterPro"/>
</dbReference>
<dbReference type="eggNOG" id="KOG0157">
    <property type="taxonomic scope" value="Eukaryota"/>
</dbReference>
<evidence type="ECO:0000313" key="8">
    <source>
        <dbReference type="Proteomes" id="UP000006911"/>
    </source>
</evidence>
<dbReference type="OMA" id="CVHANED"/>
<evidence type="ECO:0000256" key="3">
    <source>
        <dbReference type="ARBA" id="ARBA00022723"/>
    </source>
</evidence>
<comment type="cofactor">
    <cofactor evidence="1 5">
        <name>heme</name>
        <dbReference type="ChEBI" id="CHEBI:30413"/>
    </cofactor>
</comment>
<dbReference type="Proteomes" id="UP000006911">
    <property type="component" value="Unassembled WGS sequence"/>
</dbReference>
<keyword evidence="6" id="KW-0503">Monooxygenase</keyword>
<sequence length="234" mass="26420">MIFWIGYFDRGIEMDIPSPWERLRTFPSPLICDYKLTFFSRNHSYIFMYYTFPPCIFSKANLSSLAAPDTVSVALRAILINLVRNRNIHNEVMAELTGLKLSNPATWKELAGAPLLHAIVKETIRLHPPAGFNLPRAVPAGGRTLCGYYLPEGTTVGMSAWCVHANEDFWGKDTLEFKPERWLDPERAFKLDQYGLSFGQGARACLGKNIALVQLVKVYLSLLHSRSPPLFPAE</sequence>
<dbReference type="InterPro" id="IPR050121">
    <property type="entry name" value="Cytochrome_P450_monoxygenase"/>
</dbReference>
<reference evidence="7 8" key="1">
    <citation type="journal article" date="2010" name="Nature">
        <title>Perigord black truffle genome uncovers evolutionary origins and mechanisms of symbiosis.</title>
        <authorList>
            <person name="Martin F."/>
            <person name="Kohler A."/>
            <person name="Murat C."/>
            <person name="Balestrini R."/>
            <person name="Coutinho P.M."/>
            <person name="Jaillon O."/>
            <person name="Montanini B."/>
            <person name="Morin E."/>
            <person name="Noel B."/>
            <person name="Percudani R."/>
            <person name="Porcel B."/>
            <person name="Rubini A."/>
            <person name="Amicucci A."/>
            <person name="Amselem J."/>
            <person name="Anthouard V."/>
            <person name="Arcioni S."/>
            <person name="Artiguenave F."/>
            <person name="Aury J.M."/>
            <person name="Ballario P."/>
            <person name="Bolchi A."/>
            <person name="Brenna A."/>
            <person name="Brun A."/>
            <person name="Buee M."/>
            <person name="Cantarel B."/>
            <person name="Chevalier G."/>
            <person name="Couloux A."/>
            <person name="Da Silva C."/>
            <person name="Denoeud F."/>
            <person name="Duplessis S."/>
            <person name="Ghignone S."/>
            <person name="Hilselberger B."/>
            <person name="Iotti M."/>
            <person name="Marcais B."/>
            <person name="Mello A."/>
            <person name="Miranda M."/>
            <person name="Pacioni G."/>
            <person name="Quesneville H."/>
            <person name="Riccioni C."/>
            <person name="Ruotolo R."/>
            <person name="Splivallo R."/>
            <person name="Stocchi V."/>
            <person name="Tisserant E."/>
            <person name="Viscomi A.R."/>
            <person name="Zambonelli A."/>
            <person name="Zampieri E."/>
            <person name="Henrissat B."/>
            <person name="Lebrun M.H."/>
            <person name="Paolocci F."/>
            <person name="Bonfante P."/>
            <person name="Ottonello S."/>
            <person name="Wincker P."/>
        </authorList>
    </citation>
    <scope>NUCLEOTIDE SEQUENCE [LARGE SCALE GENOMIC DNA]</scope>
    <source>
        <strain evidence="7 8">Mel28</strain>
    </source>
</reference>
<keyword evidence="8" id="KW-1185">Reference proteome</keyword>
<dbReference type="PANTHER" id="PTHR24305:SF166">
    <property type="entry name" value="CYTOCHROME P450 12A4, MITOCHONDRIAL-RELATED"/>
    <property type="match status" value="1"/>
</dbReference>
<keyword evidence="5 6" id="KW-0349">Heme</keyword>
<dbReference type="HOGENOM" id="CLU_1185771_0_0_1"/>
<keyword evidence="3 5" id="KW-0479">Metal-binding</keyword>
<dbReference type="GO" id="GO:0005506">
    <property type="term" value="F:iron ion binding"/>
    <property type="evidence" value="ECO:0007669"/>
    <property type="project" value="InterPro"/>
</dbReference>
<dbReference type="EMBL" id="FN430026">
    <property type="protein sequence ID" value="CAZ80448.1"/>
    <property type="molecule type" value="Genomic_DNA"/>
</dbReference>
<evidence type="ECO:0000256" key="6">
    <source>
        <dbReference type="RuleBase" id="RU000461"/>
    </source>
</evidence>
<dbReference type="PROSITE" id="PS00086">
    <property type="entry name" value="CYTOCHROME_P450"/>
    <property type="match status" value="1"/>
</dbReference>
<dbReference type="KEGG" id="tml:GSTUM_00002540001"/>